<feature type="domain" description="J" evidence="1">
    <location>
        <begin position="51"/>
        <end position="112"/>
    </location>
</feature>
<evidence type="ECO:0000313" key="3">
    <source>
        <dbReference type="EnsemblPlants" id="PAC:32910606.CDS.1"/>
    </source>
</evidence>
<accession>A9TMT3</accession>
<evidence type="ECO:0000313" key="2">
    <source>
        <dbReference type="EMBL" id="PNR27866.1"/>
    </source>
</evidence>
<reference evidence="2 4" key="1">
    <citation type="journal article" date="2008" name="Science">
        <title>The Physcomitrella genome reveals evolutionary insights into the conquest of land by plants.</title>
        <authorList>
            <person name="Rensing S."/>
            <person name="Lang D."/>
            <person name="Zimmer A."/>
            <person name="Terry A."/>
            <person name="Salamov A."/>
            <person name="Shapiro H."/>
            <person name="Nishiyama T."/>
            <person name="Perroud P.-F."/>
            <person name="Lindquist E."/>
            <person name="Kamisugi Y."/>
            <person name="Tanahashi T."/>
            <person name="Sakakibara K."/>
            <person name="Fujita T."/>
            <person name="Oishi K."/>
            <person name="Shin-I T."/>
            <person name="Kuroki Y."/>
            <person name="Toyoda A."/>
            <person name="Suzuki Y."/>
            <person name="Hashimoto A."/>
            <person name="Yamaguchi K."/>
            <person name="Sugano A."/>
            <person name="Kohara Y."/>
            <person name="Fujiyama A."/>
            <person name="Anterola A."/>
            <person name="Aoki S."/>
            <person name="Ashton N."/>
            <person name="Barbazuk W.B."/>
            <person name="Barker E."/>
            <person name="Bennetzen J."/>
            <person name="Bezanilla M."/>
            <person name="Blankenship R."/>
            <person name="Cho S.H."/>
            <person name="Dutcher S."/>
            <person name="Estelle M."/>
            <person name="Fawcett J.A."/>
            <person name="Gundlach H."/>
            <person name="Hanada K."/>
            <person name="Heyl A."/>
            <person name="Hicks K.A."/>
            <person name="Hugh J."/>
            <person name="Lohr M."/>
            <person name="Mayer K."/>
            <person name="Melkozernov A."/>
            <person name="Murata T."/>
            <person name="Nelson D."/>
            <person name="Pils B."/>
            <person name="Prigge M."/>
            <person name="Reiss B."/>
            <person name="Renner T."/>
            <person name="Rombauts S."/>
            <person name="Rushton P."/>
            <person name="Sanderfoot A."/>
            <person name="Schween G."/>
            <person name="Shiu S.-H."/>
            <person name="Stueber K."/>
            <person name="Theodoulou F.L."/>
            <person name="Tu H."/>
            <person name="Van de Peer Y."/>
            <person name="Verrier P.J."/>
            <person name="Waters E."/>
            <person name="Wood A."/>
            <person name="Yang L."/>
            <person name="Cove D."/>
            <person name="Cuming A."/>
            <person name="Hasebe M."/>
            <person name="Lucas S."/>
            <person name="Mishler D.B."/>
            <person name="Reski R."/>
            <person name="Grigoriev I."/>
            <person name="Quatrano R.S."/>
            <person name="Boore J.L."/>
        </authorList>
    </citation>
    <scope>NUCLEOTIDE SEQUENCE [LARGE SCALE GENOMIC DNA]</scope>
    <source>
        <strain evidence="3 4">cv. Gransden 2004</strain>
    </source>
</reference>
<protein>
    <recommendedName>
        <fullName evidence="1">J domain-containing protein</fullName>
    </recommendedName>
</protein>
<reference evidence="2 4" key="2">
    <citation type="journal article" date="2018" name="Plant J.">
        <title>The Physcomitrella patens chromosome-scale assembly reveals moss genome structure and evolution.</title>
        <authorList>
            <person name="Lang D."/>
            <person name="Ullrich K.K."/>
            <person name="Murat F."/>
            <person name="Fuchs J."/>
            <person name="Jenkins J."/>
            <person name="Haas F.B."/>
            <person name="Piednoel M."/>
            <person name="Gundlach H."/>
            <person name="Van Bel M."/>
            <person name="Meyberg R."/>
            <person name="Vives C."/>
            <person name="Morata J."/>
            <person name="Symeonidi A."/>
            <person name="Hiss M."/>
            <person name="Muchero W."/>
            <person name="Kamisugi Y."/>
            <person name="Saleh O."/>
            <person name="Blanc G."/>
            <person name="Decker E.L."/>
            <person name="van Gessel N."/>
            <person name="Grimwood J."/>
            <person name="Hayes R.D."/>
            <person name="Graham S.W."/>
            <person name="Gunter L.E."/>
            <person name="McDaniel S.F."/>
            <person name="Hoernstein S.N.W."/>
            <person name="Larsson A."/>
            <person name="Li F.W."/>
            <person name="Perroud P.F."/>
            <person name="Phillips J."/>
            <person name="Ranjan P."/>
            <person name="Rokshar D.S."/>
            <person name="Rothfels C.J."/>
            <person name="Schneider L."/>
            <person name="Shu S."/>
            <person name="Stevenson D.W."/>
            <person name="Thummler F."/>
            <person name="Tillich M."/>
            <person name="Villarreal Aguilar J.C."/>
            <person name="Widiez T."/>
            <person name="Wong G.K."/>
            <person name="Wymore A."/>
            <person name="Zhang Y."/>
            <person name="Zimmer A.D."/>
            <person name="Quatrano R.S."/>
            <person name="Mayer K.F.X."/>
            <person name="Goodstein D."/>
            <person name="Casacuberta J.M."/>
            <person name="Vandepoele K."/>
            <person name="Reski R."/>
            <person name="Cuming A.C."/>
            <person name="Tuskan G.A."/>
            <person name="Maumus F."/>
            <person name="Salse J."/>
            <person name="Schmutz J."/>
            <person name="Rensing S.A."/>
        </authorList>
    </citation>
    <scope>NUCLEOTIDE SEQUENCE [LARGE SCALE GENOMIC DNA]</scope>
    <source>
        <strain evidence="3 4">cv. Gransden 2004</strain>
    </source>
</reference>
<sequence length="125" mass="13867">MDALLWARVLSVTKNSVASGTSIAHAMDSEYIRDNFISGGSSSTRDTIGDNLYDCLGVSKLATPEQIKALQVHPDVVLEYHREEDTKVFRDLQVAYNNLSDSQARATYDQKLRMRDTGPVSTKLS</sequence>
<dbReference type="SUPFAM" id="SSF46565">
    <property type="entry name" value="Chaperone J-domain"/>
    <property type="match status" value="1"/>
</dbReference>
<dbReference type="PANTHER" id="PTHR45090:SF6">
    <property type="entry name" value="J DOMAIN-CONTAINING PROTEIN"/>
    <property type="match status" value="1"/>
</dbReference>
<dbReference type="CDD" id="cd06257">
    <property type="entry name" value="DnaJ"/>
    <property type="match status" value="1"/>
</dbReference>
<organism evidence="2">
    <name type="scientific">Physcomitrium patens</name>
    <name type="common">Spreading-leaved earth moss</name>
    <name type="synonym">Physcomitrella patens</name>
    <dbReference type="NCBI Taxonomy" id="3218"/>
    <lineage>
        <taxon>Eukaryota</taxon>
        <taxon>Viridiplantae</taxon>
        <taxon>Streptophyta</taxon>
        <taxon>Embryophyta</taxon>
        <taxon>Bryophyta</taxon>
        <taxon>Bryophytina</taxon>
        <taxon>Bryopsida</taxon>
        <taxon>Funariidae</taxon>
        <taxon>Funariales</taxon>
        <taxon>Funariaceae</taxon>
        <taxon>Physcomitrium</taxon>
    </lineage>
</organism>
<dbReference type="GO" id="GO:0009507">
    <property type="term" value="C:chloroplast"/>
    <property type="evidence" value="ECO:0000318"/>
    <property type="project" value="GO_Central"/>
</dbReference>
<dbReference type="PaxDb" id="3218-PP1S268_14V6.1"/>
<dbReference type="EMBL" id="ABEU02000024">
    <property type="protein sequence ID" value="PNR27866.1"/>
    <property type="molecule type" value="Genomic_DNA"/>
</dbReference>
<keyword evidence="4" id="KW-1185">Reference proteome</keyword>
<dbReference type="AlphaFoldDB" id="A9TMT3"/>
<dbReference type="Gene3D" id="1.10.287.110">
    <property type="entry name" value="DnaJ domain"/>
    <property type="match status" value="1"/>
</dbReference>
<dbReference type="InterPro" id="IPR018253">
    <property type="entry name" value="DnaJ_domain_CS"/>
</dbReference>
<dbReference type="EnsemblPlants" id="Pp3c24_100V3.1">
    <property type="protein sequence ID" value="PAC:32910606.CDS.1"/>
    <property type="gene ID" value="Pp3c24_100"/>
</dbReference>
<dbReference type="Gramene" id="Pp3c24_100V3.2">
    <property type="protein sequence ID" value="PAC:32910607.CDS.1"/>
    <property type="gene ID" value="Pp3c24_100"/>
</dbReference>
<dbReference type="Pfam" id="PF00226">
    <property type="entry name" value="DnaJ"/>
    <property type="match status" value="1"/>
</dbReference>
<dbReference type="SMART" id="SM00271">
    <property type="entry name" value="DnaJ"/>
    <property type="match status" value="1"/>
</dbReference>
<evidence type="ECO:0000259" key="1">
    <source>
        <dbReference type="PROSITE" id="PS50076"/>
    </source>
</evidence>
<dbReference type="PROSITE" id="PS00636">
    <property type="entry name" value="DNAJ_1"/>
    <property type="match status" value="1"/>
</dbReference>
<proteinExistence type="predicted"/>
<name>A9TMT3_PHYPA</name>
<gene>
    <name evidence="3" type="primary">LOC112276975</name>
    <name evidence="2" type="ORF">PHYPA_028458</name>
</gene>
<reference evidence="3" key="3">
    <citation type="submission" date="2020-12" db="UniProtKB">
        <authorList>
            <consortium name="EnsemblPlants"/>
        </authorList>
    </citation>
    <scope>IDENTIFICATION</scope>
</reference>
<dbReference type="OrthoDB" id="10250354at2759"/>
<dbReference type="RefSeq" id="XP_024364607.1">
    <property type="nucleotide sequence ID" value="XM_024508839.1"/>
</dbReference>
<dbReference type="Proteomes" id="UP000006727">
    <property type="component" value="Chromosome 24"/>
</dbReference>
<dbReference type="InterPro" id="IPR053232">
    <property type="entry name" value="DnaJ_C/III_chloroplastic"/>
</dbReference>
<dbReference type="EnsemblPlants" id="Pp3c24_100V3.2">
    <property type="protein sequence ID" value="PAC:32910607.CDS.1"/>
    <property type="gene ID" value="Pp3c24_100"/>
</dbReference>
<evidence type="ECO:0000313" key="4">
    <source>
        <dbReference type="Proteomes" id="UP000006727"/>
    </source>
</evidence>
<dbReference type="HOGENOM" id="CLU_1996503_0_0_1"/>
<dbReference type="GeneID" id="112276975"/>
<dbReference type="PANTHER" id="PTHR45090">
    <property type="entry name" value="CHAPERONE PROTEIN DNAJ 20 CHLOROPLASTIC"/>
    <property type="match status" value="1"/>
</dbReference>
<dbReference type="InterPro" id="IPR001623">
    <property type="entry name" value="DnaJ_domain"/>
</dbReference>
<dbReference type="Gramene" id="Pp3c24_100V3.1">
    <property type="protein sequence ID" value="PAC:32910606.CDS.1"/>
    <property type="gene ID" value="Pp3c24_100"/>
</dbReference>
<dbReference type="PROSITE" id="PS50076">
    <property type="entry name" value="DNAJ_2"/>
    <property type="match status" value="1"/>
</dbReference>
<dbReference type="InterPro" id="IPR036869">
    <property type="entry name" value="J_dom_sf"/>
</dbReference>